<evidence type="ECO:0000313" key="2">
    <source>
        <dbReference type="EMBL" id="KAK6955536.1"/>
    </source>
</evidence>
<dbReference type="AlphaFoldDB" id="A0AAX6MSP2"/>
<feature type="region of interest" description="Disordered" evidence="1">
    <location>
        <begin position="1"/>
        <end position="65"/>
    </location>
</feature>
<reference evidence="2 3" key="1">
    <citation type="journal article" date="2024" name="Front Chem Biol">
        <title>Unveiling the potential of Daldinia eschscholtzii MFLUCC 19-0629 through bioactivity and bioinformatics studies for enhanced sustainable agriculture production.</title>
        <authorList>
            <person name="Brooks S."/>
            <person name="Weaver J.A."/>
            <person name="Klomchit A."/>
            <person name="Alharthi S.A."/>
            <person name="Onlamun T."/>
            <person name="Nurani R."/>
            <person name="Vong T.K."/>
            <person name="Alberti F."/>
            <person name="Greco C."/>
        </authorList>
    </citation>
    <scope>NUCLEOTIDE SEQUENCE [LARGE SCALE GENOMIC DNA]</scope>
    <source>
        <strain evidence="2">MFLUCC 19-0629</strain>
    </source>
</reference>
<gene>
    <name evidence="2" type="ORF">Daesc_003176</name>
</gene>
<feature type="compositionally biased region" description="Basic and acidic residues" evidence="1">
    <location>
        <begin position="248"/>
        <end position="258"/>
    </location>
</feature>
<feature type="compositionally biased region" description="Low complexity" evidence="1">
    <location>
        <begin position="27"/>
        <end position="38"/>
    </location>
</feature>
<dbReference type="EMBL" id="JBANMG010000003">
    <property type="protein sequence ID" value="KAK6955536.1"/>
    <property type="molecule type" value="Genomic_DNA"/>
</dbReference>
<comment type="caution">
    <text evidence="2">The sequence shown here is derived from an EMBL/GenBank/DDBJ whole genome shotgun (WGS) entry which is preliminary data.</text>
</comment>
<proteinExistence type="predicted"/>
<evidence type="ECO:0000313" key="3">
    <source>
        <dbReference type="Proteomes" id="UP001369815"/>
    </source>
</evidence>
<keyword evidence="3" id="KW-1185">Reference proteome</keyword>
<protein>
    <submittedName>
        <fullName evidence="2">Uncharacterized protein</fullName>
    </submittedName>
</protein>
<evidence type="ECO:0000256" key="1">
    <source>
        <dbReference type="SAM" id="MobiDB-lite"/>
    </source>
</evidence>
<feature type="compositionally biased region" description="Gly residues" evidence="1">
    <location>
        <begin position="216"/>
        <end position="231"/>
    </location>
</feature>
<feature type="region of interest" description="Disordered" evidence="1">
    <location>
        <begin position="196"/>
        <end position="269"/>
    </location>
</feature>
<organism evidence="2 3">
    <name type="scientific">Daldinia eschscholtzii</name>
    <dbReference type="NCBI Taxonomy" id="292717"/>
    <lineage>
        <taxon>Eukaryota</taxon>
        <taxon>Fungi</taxon>
        <taxon>Dikarya</taxon>
        <taxon>Ascomycota</taxon>
        <taxon>Pezizomycotina</taxon>
        <taxon>Sordariomycetes</taxon>
        <taxon>Xylariomycetidae</taxon>
        <taxon>Xylariales</taxon>
        <taxon>Hypoxylaceae</taxon>
        <taxon>Daldinia</taxon>
    </lineage>
</organism>
<dbReference type="Proteomes" id="UP001369815">
    <property type="component" value="Unassembled WGS sequence"/>
</dbReference>
<accession>A0AAX6MSP2</accession>
<feature type="compositionally biased region" description="Basic and acidic residues" evidence="1">
    <location>
        <begin position="1"/>
        <end position="14"/>
    </location>
</feature>
<name>A0AAX6MSP2_9PEZI</name>
<sequence length="269" mass="27767">MAPHTKDADIKDDPPPYSERPTDGTVTIATSSASSSSRAPPPPFTPQAQPQQAPPPARPQIPRQFPPAFNMYAESRRHYRIGEHQSTPLYAVSLSPAYSTKPDVVLHSGPGENSPALAAVERGGAGGGGGGRRTQERVETPGFLGGEAPYTFVVETGTGTGLRREPFEWRRSRGEAIEALGGRSSGWKLVRLRTDAPSGLGGDGGDGLPEPVFTGGSDGGGRKGGGGGVGLGDDEHDEEAPVQVPGLGRERRVGREVGGDGGGDGAVGF</sequence>
<feature type="compositionally biased region" description="Gly residues" evidence="1">
    <location>
        <begin position="259"/>
        <end position="269"/>
    </location>
</feature>